<comment type="subcellular location">
    <subcellularLocation>
        <location evidence="1 9">Plastid</location>
        <location evidence="1 9">Chloroplast</location>
    </subcellularLocation>
</comment>
<sequence>MAREKFERTKPHVNIGTIGHVDHGKTTLTAAITSVLSLLGNAKAKKYDEIDAAPEEKARGITINTAHVEYQTEDRHYAHVDCPGHADYVKNMITGAAQMDGAILVVSAADGPMPQTREHILLAKQVGVPHIVVFLNKADQVDDAELLELVELEVRELLSNYDFPGDEIPFVAGSALLALEGITNGSVSKRGENEWVDKIFELMDAVDSYIPTPERDVDKTFLMAVEDVFSITGRGTVATGRIERGKVKVGETIEIVGIVETKSTTVTGLEMFQKTLDEGFAGDNIGILLRGVQKTDIQRGMVLAKPGTIKPHKKFEAEVYILKKEEGGRHTPFLPGYRPQFYVRTTDVTGNITGFTADDGAAAEMVIPGDRIKMTAELISPIAIEAGMRFAIREGGRTIGAGVVSKILE</sequence>
<comment type="function">
    <text evidence="10">This protein promotes the GTP-dependent binding of aminoacyl-tRNA to the A-site of ribosomes during protein biosynthesis.</text>
</comment>
<dbReference type="PANTHER" id="PTHR43721">
    <property type="entry name" value="ELONGATION FACTOR TU-RELATED"/>
    <property type="match status" value="1"/>
</dbReference>
<dbReference type="CDD" id="cd03707">
    <property type="entry name" value="EFTU_III"/>
    <property type="match status" value="1"/>
</dbReference>
<dbReference type="SUPFAM" id="SSF50447">
    <property type="entry name" value="Translation proteins"/>
    <property type="match status" value="1"/>
</dbReference>
<evidence type="ECO:0000256" key="9">
    <source>
        <dbReference type="HAMAP-Rule" id="MF_00118"/>
    </source>
</evidence>
<feature type="binding site" evidence="9">
    <location>
        <position position="26"/>
    </location>
    <ligand>
        <name>Mg(2+)</name>
        <dbReference type="ChEBI" id="CHEBI:18420"/>
    </ligand>
</feature>
<dbReference type="InterPro" id="IPR050055">
    <property type="entry name" value="EF-Tu_GTPase"/>
</dbReference>
<dbReference type="GO" id="GO:0003746">
    <property type="term" value="F:translation elongation factor activity"/>
    <property type="evidence" value="ECO:0007669"/>
    <property type="project" value="UniProtKB-UniRule"/>
</dbReference>
<dbReference type="InterPro" id="IPR004541">
    <property type="entry name" value="Transl_elong_EFTu/EF1A_bac/org"/>
</dbReference>
<dbReference type="NCBIfam" id="TIGR00231">
    <property type="entry name" value="small_GTP"/>
    <property type="match status" value="1"/>
</dbReference>
<dbReference type="NCBIfam" id="NF009372">
    <property type="entry name" value="PRK12735.1"/>
    <property type="match status" value="1"/>
</dbReference>
<evidence type="ECO:0000256" key="6">
    <source>
        <dbReference type="ARBA" id="ARBA00022768"/>
    </source>
</evidence>
<dbReference type="CDD" id="cd01884">
    <property type="entry name" value="EF_Tu"/>
    <property type="match status" value="1"/>
</dbReference>
<comment type="catalytic activity">
    <reaction evidence="9">
        <text>GTP + H2O = GDP + phosphate + H(+)</text>
        <dbReference type="Rhea" id="RHEA:19669"/>
        <dbReference type="ChEBI" id="CHEBI:15377"/>
        <dbReference type="ChEBI" id="CHEBI:15378"/>
        <dbReference type="ChEBI" id="CHEBI:37565"/>
        <dbReference type="ChEBI" id="CHEBI:43474"/>
        <dbReference type="ChEBI" id="CHEBI:58189"/>
        <dbReference type="EC" id="3.6.5.3"/>
    </reaction>
</comment>
<comment type="function">
    <text evidence="9">GTP hydrolase that promotes the GTP-dependent binding of aminoacyl-tRNA to the A-site of ribosomes during protein biosynthesis.</text>
</comment>
<dbReference type="InterPro" id="IPR031157">
    <property type="entry name" value="G_TR_CS"/>
</dbReference>
<dbReference type="PANTHER" id="PTHR43721:SF22">
    <property type="entry name" value="ELONGATION FACTOR TU, MITOCHONDRIAL"/>
    <property type="match status" value="1"/>
</dbReference>
<evidence type="ECO:0000256" key="2">
    <source>
        <dbReference type="ARBA" id="ARBA00007249"/>
    </source>
</evidence>
<dbReference type="InterPro" id="IPR033720">
    <property type="entry name" value="EFTU_2"/>
</dbReference>
<organism evidence="12">
    <name type="scientific">Monodopsis sp. MarTras21</name>
    <dbReference type="NCBI Taxonomy" id="1745953"/>
    <lineage>
        <taxon>Eukaryota</taxon>
        <taxon>Sar</taxon>
        <taxon>Stramenopiles</taxon>
        <taxon>Ochrophyta</taxon>
        <taxon>Eustigmatophyceae</taxon>
        <taxon>Eustigmatales</taxon>
        <taxon>Monodopsidaceae</taxon>
        <taxon>Monodopsis</taxon>
    </lineage>
</organism>
<dbReference type="FunFam" id="2.40.30.10:FF:000001">
    <property type="entry name" value="Elongation factor Tu"/>
    <property type="match status" value="1"/>
</dbReference>
<keyword evidence="9" id="KW-0479">Metal-binding</keyword>
<dbReference type="FunFam" id="3.40.50.300:FF:000003">
    <property type="entry name" value="Elongation factor Tu"/>
    <property type="match status" value="1"/>
</dbReference>
<gene>
    <name evidence="9 12" type="primary">tufA</name>
</gene>
<dbReference type="Pfam" id="PF03144">
    <property type="entry name" value="GTP_EFTU_D2"/>
    <property type="match status" value="1"/>
</dbReference>
<feature type="binding site" evidence="9">
    <location>
        <begin position="136"/>
        <end position="139"/>
    </location>
    <ligand>
        <name>GTP</name>
        <dbReference type="ChEBI" id="CHEBI:37565"/>
    </ligand>
</feature>
<dbReference type="NCBIfam" id="NF000766">
    <property type="entry name" value="PRK00049.1"/>
    <property type="match status" value="1"/>
</dbReference>
<dbReference type="InterPro" id="IPR009000">
    <property type="entry name" value="Transl_B-barrel_sf"/>
</dbReference>
<dbReference type="EMBL" id="KX839260">
    <property type="protein sequence ID" value="AOW70692.1"/>
    <property type="molecule type" value="Genomic_DNA"/>
</dbReference>
<evidence type="ECO:0000256" key="5">
    <source>
        <dbReference type="ARBA" id="ARBA00022741"/>
    </source>
</evidence>
<name>A0A1D8RDA9_9STRA</name>
<keyword evidence="6 9" id="KW-0251">Elongation factor</keyword>
<protein>
    <recommendedName>
        <fullName evidence="3 9">Elongation factor Tu, chloroplastic</fullName>
        <shortName evidence="9">EF-Tu</shortName>
        <ecNumber evidence="9">3.6.5.3</ecNumber>
    </recommendedName>
</protein>
<evidence type="ECO:0000256" key="1">
    <source>
        <dbReference type="ARBA" id="ARBA00004229"/>
    </source>
</evidence>
<dbReference type="PROSITE" id="PS00301">
    <property type="entry name" value="G_TR_1"/>
    <property type="match status" value="1"/>
</dbReference>
<dbReference type="EC" id="3.6.5.3" evidence="9"/>
<dbReference type="InterPro" id="IPR004160">
    <property type="entry name" value="Transl_elong_EFTu/EF1A_C"/>
</dbReference>
<accession>A0A1D8RDA9</accession>
<reference evidence="12" key="1">
    <citation type="submission" date="2016-09" db="EMBL/GenBank/DDBJ databases">
        <title>The plastid genome of some eustigmatophyte algae harbours a bacteria-derived six-gene cluster for biosynthesis of a novel secondary metabolite.</title>
        <authorList>
            <person name="Yurchenko T."/>
            <person name="Sevcikova T."/>
            <person name="Strnad H."/>
            <person name="Butenko A."/>
            <person name="Elias M."/>
        </authorList>
    </citation>
    <scope>NUCLEOTIDE SEQUENCE</scope>
</reference>
<dbReference type="NCBIfam" id="TIGR00485">
    <property type="entry name" value="EF-Tu"/>
    <property type="match status" value="1"/>
</dbReference>
<dbReference type="FunFam" id="2.40.30.10:FF:000046">
    <property type="entry name" value="Elongation factor Tu"/>
    <property type="match status" value="1"/>
</dbReference>
<dbReference type="InterPro" id="IPR041709">
    <property type="entry name" value="EF-Tu_GTP-bd"/>
</dbReference>
<keyword evidence="7 9" id="KW-0648">Protein biosynthesis</keyword>
<evidence type="ECO:0000313" key="12">
    <source>
        <dbReference type="EMBL" id="AOW70692.1"/>
    </source>
</evidence>
<dbReference type="HAMAP" id="MF_00118_B">
    <property type="entry name" value="EF_Tu_B"/>
    <property type="match status" value="1"/>
</dbReference>
<dbReference type="InterPro" id="IPR004161">
    <property type="entry name" value="EFTu-like_2"/>
</dbReference>
<dbReference type="GO" id="GO:0005829">
    <property type="term" value="C:cytosol"/>
    <property type="evidence" value="ECO:0007669"/>
    <property type="project" value="TreeGrafter"/>
</dbReference>
<dbReference type="GO" id="GO:0005525">
    <property type="term" value="F:GTP binding"/>
    <property type="evidence" value="ECO:0007669"/>
    <property type="project" value="UniProtKB-UniRule"/>
</dbReference>
<keyword evidence="12" id="KW-0150">Chloroplast</keyword>
<evidence type="ECO:0000256" key="8">
    <source>
        <dbReference type="ARBA" id="ARBA00023134"/>
    </source>
</evidence>
<dbReference type="GO" id="GO:0003924">
    <property type="term" value="F:GTPase activity"/>
    <property type="evidence" value="ECO:0007669"/>
    <property type="project" value="UniProtKB-UniRule"/>
</dbReference>
<keyword evidence="8 9" id="KW-0342">GTP-binding</keyword>
<feature type="binding site" evidence="9">
    <location>
        <begin position="19"/>
        <end position="26"/>
    </location>
    <ligand>
        <name>GTP</name>
        <dbReference type="ChEBI" id="CHEBI:37565"/>
    </ligand>
</feature>
<dbReference type="NCBIfam" id="NF009373">
    <property type="entry name" value="PRK12736.1"/>
    <property type="match status" value="1"/>
</dbReference>
<evidence type="ECO:0000256" key="4">
    <source>
        <dbReference type="ARBA" id="ARBA00022640"/>
    </source>
</evidence>
<evidence type="ECO:0000256" key="7">
    <source>
        <dbReference type="ARBA" id="ARBA00022917"/>
    </source>
</evidence>
<keyword evidence="9" id="KW-0460">Magnesium</keyword>
<dbReference type="GO" id="GO:0009507">
    <property type="term" value="C:chloroplast"/>
    <property type="evidence" value="ECO:0007669"/>
    <property type="project" value="UniProtKB-SubCell"/>
</dbReference>
<dbReference type="SUPFAM" id="SSF52540">
    <property type="entry name" value="P-loop containing nucleoside triphosphate hydrolases"/>
    <property type="match status" value="1"/>
</dbReference>
<dbReference type="GO" id="GO:0000287">
    <property type="term" value="F:magnesium ion binding"/>
    <property type="evidence" value="ECO:0007669"/>
    <property type="project" value="UniProtKB-UniRule"/>
</dbReference>
<dbReference type="InterPro" id="IPR027417">
    <property type="entry name" value="P-loop_NTPase"/>
</dbReference>
<proteinExistence type="inferred from homology"/>
<keyword evidence="5 9" id="KW-0547">Nucleotide-binding</keyword>
<dbReference type="PRINTS" id="PR00315">
    <property type="entry name" value="ELONGATNFCT"/>
</dbReference>
<dbReference type="PROSITE" id="PS51722">
    <property type="entry name" value="G_TR_2"/>
    <property type="match status" value="1"/>
</dbReference>
<dbReference type="InterPro" id="IPR009001">
    <property type="entry name" value="Transl_elong_EF1A/Init_IF2_C"/>
</dbReference>
<geneLocation type="chloroplast" evidence="12"/>
<keyword evidence="9" id="KW-0378">Hydrolase</keyword>
<dbReference type="Gene3D" id="2.40.30.10">
    <property type="entry name" value="Translation factors"/>
    <property type="match status" value="2"/>
</dbReference>
<dbReference type="Pfam" id="PF00009">
    <property type="entry name" value="GTP_EFTU"/>
    <property type="match status" value="1"/>
</dbReference>
<comment type="similarity">
    <text evidence="2 9 10">Belongs to the TRAFAC class translation factor GTPase superfamily. Classic translation factor GTPase family. EF-Tu/EF-1A subfamily.</text>
</comment>
<dbReference type="AlphaFoldDB" id="A0A1D8RDA9"/>
<keyword evidence="4 12" id="KW-0934">Plastid</keyword>
<feature type="binding site" evidence="9">
    <location>
        <begin position="81"/>
        <end position="85"/>
    </location>
    <ligand>
        <name>GTP</name>
        <dbReference type="ChEBI" id="CHEBI:37565"/>
    </ligand>
</feature>
<feature type="domain" description="Tr-type G" evidence="11">
    <location>
        <begin position="10"/>
        <end position="214"/>
    </location>
</feature>
<evidence type="ECO:0000256" key="3">
    <source>
        <dbReference type="ARBA" id="ARBA00021392"/>
    </source>
</evidence>
<dbReference type="CDD" id="cd03697">
    <property type="entry name" value="EFTU_II"/>
    <property type="match status" value="1"/>
</dbReference>
<evidence type="ECO:0000259" key="11">
    <source>
        <dbReference type="PROSITE" id="PS51722"/>
    </source>
</evidence>
<dbReference type="InterPro" id="IPR005225">
    <property type="entry name" value="Small_GTP-bd"/>
</dbReference>
<evidence type="ECO:0000256" key="10">
    <source>
        <dbReference type="RuleBase" id="RU000325"/>
    </source>
</evidence>
<dbReference type="Pfam" id="PF03143">
    <property type="entry name" value="GTP_EFTU_D3"/>
    <property type="match status" value="1"/>
</dbReference>
<dbReference type="Gene3D" id="3.40.50.300">
    <property type="entry name" value="P-loop containing nucleotide triphosphate hydrolases"/>
    <property type="match status" value="1"/>
</dbReference>
<dbReference type="InterPro" id="IPR000795">
    <property type="entry name" value="T_Tr_GTP-bd_dom"/>
</dbReference>
<dbReference type="SUPFAM" id="SSF50465">
    <property type="entry name" value="EF-Tu/eEF-1alpha/eIF2-gamma C-terminal domain"/>
    <property type="match status" value="1"/>
</dbReference>